<accession>A0A0A9BEE4</accession>
<evidence type="ECO:0000256" key="1">
    <source>
        <dbReference type="SAM" id="MobiDB-lite"/>
    </source>
</evidence>
<reference evidence="2" key="2">
    <citation type="journal article" date="2015" name="Data Brief">
        <title>Shoot transcriptome of the giant reed, Arundo donax.</title>
        <authorList>
            <person name="Barrero R.A."/>
            <person name="Guerrero F.D."/>
            <person name="Moolhuijzen P."/>
            <person name="Goolsby J.A."/>
            <person name="Tidwell J."/>
            <person name="Bellgard S.E."/>
            <person name="Bellgard M.I."/>
        </authorList>
    </citation>
    <scope>NUCLEOTIDE SEQUENCE</scope>
    <source>
        <tissue evidence="2">Shoot tissue taken approximately 20 cm above the soil surface</tissue>
    </source>
</reference>
<reference evidence="2" key="1">
    <citation type="submission" date="2014-09" db="EMBL/GenBank/DDBJ databases">
        <authorList>
            <person name="Magalhaes I.L.F."/>
            <person name="Oliveira U."/>
            <person name="Santos F.R."/>
            <person name="Vidigal T.H.D.A."/>
            <person name="Brescovit A.D."/>
            <person name="Santos A.J."/>
        </authorList>
    </citation>
    <scope>NUCLEOTIDE SEQUENCE</scope>
    <source>
        <tissue evidence="2">Shoot tissue taken approximately 20 cm above the soil surface</tissue>
    </source>
</reference>
<evidence type="ECO:0000313" key="2">
    <source>
        <dbReference type="EMBL" id="JAD60528.1"/>
    </source>
</evidence>
<feature type="region of interest" description="Disordered" evidence="1">
    <location>
        <begin position="1"/>
        <end position="24"/>
    </location>
</feature>
<protein>
    <submittedName>
        <fullName evidence="2">Uncharacterized protein</fullName>
    </submittedName>
</protein>
<dbReference type="EMBL" id="GBRH01237367">
    <property type="protein sequence ID" value="JAD60528.1"/>
    <property type="molecule type" value="Transcribed_RNA"/>
</dbReference>
<sequence length="24" mass="2634">MISQIGESNGHKRILGSKQSCTCR</sequence>
<name>A0A0A9BEE4_ARUDO</name>
<organism evidence="2">
    <name type="scientific">Arundo donax</name>
    <name type="common">Giant reed</name>
    <name type="synonym">Donax arundinaceus</name>
    <dbReference type="NCBI Taxonomy" id="35708"/>
    <lineage>
        <taxon>Eukaryota</taxon>
        <taxon>Viridiplantae</taxon>
        <taxon>Streptophyta</taxon>
        <taxon>Embryophyta</taxon>
        <taxon>Tracheophyta</taxon>
        <taxon>Spermatophyta</taxon>
        <taxon>Magnoliopsida</taxon>
        <taxon>Liliopsida</taxon>
        <taxon>Poales</taxon>
        <taxon>Poaceae</taxon>
        <taxon>PACMAD clade</taxon>
        <taxon>Arundinoideae</taxon>
        <taxon>Arundineae</taxon>
        <taxon>Arundo</taxon>
    </lineage>
</organism>
<proteinExistence type="predicted"/>
<dbReference type="AlphaFoldDB" id="A0A0A9BEE4"/>